<proteinExistence type="predicted"/>
<evidence type="ECO:0000313" key="1">
    <source>
        <dbReference type="EMBL" id="CAA9520443.1"/>
    </source>
</evidence>
<accession>A0A6J4TDB3</accession>
<protein>
    <submittedName>
        <fullName evidence="1">Uncharacterized protein</fullName>
    </submittedName>
</protein>
<sequence length="140" mass="14601">MTPGTDCDFTLAHAGVEGGAAIGFFLQREKGRAVWRVRRARAGRPLGTATGGTVCADFGAGAREWRLSVRFEPNGVDYRQAAASAGTLAQLRTFYALAGAVLTLGTPGGESHPVRLLALDELTHPPEPGATAEVLLAEAL</sequence>
<organism evidence="1">
    <name type="scientific">uncultured Solirubrobacteraceae bacterium</name>
    <dbReference type="NCBI Taxonomy" id="1162706"/>
    <lineage>
        <taxon>Bacteria</taxon>
        <taxon>Bacillati</taxon>
        <taxon>Actinomycetota</taxon>
        <taxon>Thermoleophilia</taxon>
        <taxon>Solirubrobacterales</taxon>
        <taxon>Solirubrobacteraceae</taxon>
        <taxon>environmental samples</taxon>
    </lineage>
</organism>
<reference evidence="1" key="1">
    <citation type="submission" date="2020-02" db="EMBL/GenBank/DDBJ databases">
        <authorList>
            <person name="Meier V. D."/>
        </authorList>
    </citation>
    <scope>NUCLEOTIDE SEQUENCE</scope>
    <source>
        <strain evidence="1">AVDCRST_MAG13</strain>
    </source>
</reference>
<dbReference type="EMBL" id="CADCVO010000531">
    <property type="protein sequence ID" value="CAA9520443.1"/>
    <property type="molecule type" value="Genomic_DNA"/>
</dbReference>
<gene>
    <name evidence="1" type="ORF">AVDCRST_MAG13-3346</name>
</gene>
<dbReference type="AlphaFoldDB" id="A0A6J4TDB3"/>
<name>A0A6J4TDB3_9ACTN</name>